<dbReference type="Gene3D" id="3.40.50.300">
    <property type="entry name" value="P-loop containing nucleotide triphosphate hydrolases"/>
    <property type="match status" value="1"/>
</dbReference>
<dbReference type="InterPro" id="IPR017871">
    <property type="entry name" value="ABC_transporter-like_CS"/>
</dbReference>
<evidence type="ECO:0000256" key="1">
    <source>
        <dbReference type="ARBA" id="ARBA00005417"/>
    </source>
</evidence>
<comment type="caution">
    <text evidence="6">The sequence shown here is derived from an EMBL/GenBank/DDBJ whole genome shotgun (WGS) entry which is preliminary data.</text>
</comment>
<dbReference type="SMART" id="SM00382">
    <property type="entry name" value="AAA"/>
    <property type="match status" value="1"/>
</dbReference>
<sequence>MNLSINNISKAYGTNKALSGFTAQFEPGIYALLGPNGSGKSTLMNIITDNLKADTGEISFDGENTLKMGVRFREKLGFMPQYPGMYPNFSIERFMWYIAALKGIKNEEAKKQIPELLSAVELDDVPRRKIGALSGGMKQRLALAQALLGNPAILILDEPTAGLDPKQRIAIRNYISRIAFDKIVIIATHVVSDIEYIARSIIMLKKGVIINNASPHELVRKIEGIVWNVPCSEADVPELQQKFRVTNIVKTEDDQMSVSLRVLSENKPSESAFCVTPTLEDYYLYVFGEQTSVDYLRQNVAAEAD</sequence>
<feature type="domain" description="ABC transporter" evidence="5">
    <location>
        <begin position="3"/>
        <end position="231"/>
    </location>
</feature>
<dbReference type="InterPro" id="IPR003439">
    <property type="entry name" value="ABC_transporter-like_ATP-bd"/>
</dbReference>
<dbReference type="AlphaFoldDB" id="A0A644WXX5"/>
<evidence type="ECO:0000313" key="6">
    <source>
        <dbReference type="EMBL" id="MPM06903.1"/>
    </source>
</evidence>
<organism evidence="6">
    <name type="scientific">bioreactor metagenome</name>
    <dbReference type="NCBI Taxonomy" id="1076179"/>
    <lineage>
        <taxon>unclassified sequences</taxon>
        <taxon>metagenomes</taxon>
        <taxon>ecological metagenomes</taxon>
    </lineage>
</organism>
<accession>A0A644WXX5</accession>
<proteinExistence type="inferred from homology"/>
<evidence type="ECO:0000256" key="4">
    <source>
        <dbReference type="ARBA" id="ARBA00022840"/>
    </source>
</evidence>
<reference evidence="6" key="1">
    <citation type="submission" date="2019-08" db="EMBL/GenBank/DDBJ databases">
        <authorList>
            <person name="Kucharzyk K."/>
            <person name="Murdoch R.W."/>
            <person name="Higgins S."/>
            <person name="Loffler F."/>
        </authorList>
    </citation>
    <scope>NUCLEOTIDE SEQUENCE</scope>
</reference>
<name>A0A644WXX5_9ZZZZ</name>
<dbReference type="PANTHER" id="PTHR43335">
    <property type="entry name" value="ABC TRANSPORTER, ATP-BINDING PROTEIN"/>
    <property type="match status" value="1"/>
</dbReference>
<dbReference type="SUPFAM" id="SSF52540">
    <property type="entry name" value="P-loop containing nucleoside triphosphate hydrolases"/>
    <property type="match status" value="1"/>
</dbReference>
<dbReference type="GO" id="GO:0005524">
    <property type="term" value="F:ATP binding"/>
    <property type="evidence" value="ECO:0007669"/>
    <property type="project" value="UniProtKB-KW"/>
</dbReference>
<dbReference type="PROSITE" id="PS00211">
    <property type="entry name" value="ABC_TRANSPORTER_1"/>
    <property type="match status" value="1"/>
</dbReference>
<evidence type="ECO:0000256" key="3">
    <source>
        <dbReference type="ARBA" id="ARBA00022741"/>
    </source>
</evidence>
<dbReference type="Pfam" id="PF00005">
    <property type="entry name" value="ABC_tran"/>
    <property type="match status" value="1"/>
</dbReference>
<comment type="similarity">
    <text evidence="1">Belongs to the ABC transporter superfamily.</text>
</comment>
<dbReference type="EMBL" id="VSSQ01001277">
    <property type="protein sequence ID" value="MPM06903.1"/>
    <property type="molecule type" value="Genomic_DNA"/>
</dbReference>
<keyword evidence="4 6" id="KW-0067">ATP-binding</keyword>
<dbReference type="GO" id="GO:0016887">
    <property type="term" value="F:ATP hydrolysis activity"/>
    <property type="evidence" value="ECO:0007669"/>
    <property type="project" value="InterPro"/>
</dbReference>
<dbReference type="InterPro" id="IPR027417">
    <property type="entry name" value="P-loop_NTPase"/>
</dbReference>
<dbReference type="PANTHER" id="PTHR43335:SF2">
    <property type="entry name" value="ABC TRANSPORTER, ATP-BINDING PROTEIN"/>
    <property type="match status" value="1"/>
</dbReference>
<evidence type="ECO:0000256" key="2">
    <source>
        <dbReference type="ARBA" id="ARBA00022448"/>
    </source>
</evidence>
<dbReference type="PROSITE" id="PS50893">
    <property type="entry name" value="ABC_TRANSPORTER_2"/>
    <property type="match status" value="1"/>
</dbReference>
<protein>
    <submittedName>
        <fullName evidence="6">Vitamin B12 import ATP-binding protein BtuD</fullName>
    </submittedName>
</protein>
<dbReference type="InterPro" id="IPR003593">
    <property type="entry name" value="AAA+_ATPase"/>
</dbReference>
<gene>
    <name evidence="6" type="primary">btuD_127</name>
    <name evidence="6" type="ORF">SDC9_53206</name>
</gene>
<keyword evidence="2" id="KW-0813">Transport</keyword>
<keyword evidence="3" id="KW-0547">Nucleotide-binding</keyword>
<evidence type="ECO:0000259" key="5">
    <source>
        <dbReference type="PROSITE" id="PS50893"/>
    </source>
</evidence>